<dbReference type="InterPro" id="IPR019533">
    <property type="entry name" value="Peptidase_S26"/>
</dbReference>
<gene>
    <name evidence="9" type="ORF">TAPDE_004294</name>
</gene>
<dbReference type="GO" id="GO:0042720">
    <property type="term" value="C:mitochondrial inner membrane peptidase complex"/>
    <property type="evidence" value="ECO:0007669"/>
    <property type="project" value="TreeGrafter"/>
</dbReference>
<accession>R4XHE2</accession>
<dbReference type="GO" id="GO:0006627">
    <property type="term" value="P:protein processing involved in protein targeting to mitochondrion"/>
    <property type="evidence" value="ECO:0007669"/>
    <property type="project" value="TreeGrafter"/>
</dbReference>
<dbReference type="PRINTS" id="PR00727">
    <property type="entry name" value="LEADERPTASE"/>
</dbReference>
<evidence type="ECO:0000256" key="7">
    <source>
        <dbReference type="PIRSR" id="PIRSR600223-1"/>
    </source>
</evidence>
<dbReference type="InterPro" id="IPR000223">
    <property type="entry name" value="Pept_S26A_signal_pept_1"/>
</dbReference>
<dbReference type="Pfam" id="PF10502">
    <property type="entry name" value="Peptidase_S26"/>
    <property type="match status" value="2"/>
</dbReference>
<evidence type="ECO:0000256" key="1">
    <source>
        <dbReference type="ARBA" id="ARBA00004273"/>
    </source>
</evidence>
<keyword evidence="5" id="KW-0472">Membrane</keyword>
<dbReference type="SUPFAM" id="SSF51306">
    <property type="entry name" value="LexA/Signal peptidase"/>
    <property type="match status" value="1"/>
</dbReference>
<dbReference type="PANTHER" id="PTHR12383:SF16">
    <property type="entry name" value="MITOCHONDRIAL INNER MEMBRANE PROTEASE SUBUNIT 1"/>
    <property type="match status" value="1"/>
</dbReference>
<keyword evidence="10" id="KW-1185">Reference proteome</keyword>
<feature type="active site" evidence="7">
    <location>
        <position position="86"/>
    </location>
</feature>
<reference evidence="9 10" key="1">
    <citation type="journal article" date="2013" name="MBio">
        <title>Genome sequencing of the plant pathogen Taphrina deformans, the causal agent of peach leaf curl.</title>
        <authorList>
            <person name="Cisse O.H."/>
            <person name="Almeida J.M.G.C.F."/>
            <person name="Fonseca A."/>
            <person name="Kumar A.A."/>
            <person name="Salojaervi J."/>
            <person name="Overmyer K."/>
            <person name="Hauser P.M."/>
            <person name="Pagni M."/>
        </authorList>
    </citation>
    <scope>NUCLEOTIDE SEQUENCE [LARGE SCALE GENOMIC DNA]</scope>
    <source>
        <strain evidence="10">PYCC 5710 / ATCC 11124 / CBS 356.35 / IMI 108563 / JCM 9778 / NBRC 8474</strain>
    </source>
</reference>
<evidence type="ECO:0000256" key="2">
    <source>
        <dbReference type="ARBA" id="ARBA00022792"/>
    </source>
</evidence>
<dbReference type="InterPro" id="IPR052064">
    <property type="entry name" value="Mito_IMP1_subunit"/>
</dbReference>
<keyword evidence="4" id="KW-0496">Mitochondrion</keyword>
<dbReference type="PROSITE" id="PS00761">
    <property type="entry name" value="SPASE_I_3"/>
    <property type="match status" value="1"/>
</dbReference>
<evidence type="ECO:0000256" key="3">
    <source>
        <dbReference type="ARBA" id="ARBA00022801"/>
    </source>
</evidence>
<dbReference type="InterPro" id="IPR019758">
    <property type="entry name" value="Pept_S26A_signal_pept_1_CS"/>
</dbReference>
<dbReference type="Gene3D" id="2.10.109.10">
    <property type="entry name" value="Umud Fragment, subunit A"/>
    <property type="match status" value="1"/>
</dbReference>
<evidence type="ECO:0000256" key="5">
    <source>
        <dbReference type="ARBA" id="ARBA00023136"/>
    </source>
</evidence>
<proteinExistence type="inferred from homology"/>
<comment type="subcellular location">
    <subcellularLocation>
        <location evidence="1">Mitochondrion inner membrane</location>
    </subcellularLocation>
</comment>
<sequence>MNSRVPLAGTRRSVALAVKAFCGIHLCLHYGLEVHGTFGPSMLPTLNIAGDFCIVDKWRFNRGRNMKVGDLVVASKPGHPDTYILKRIIGMPGDIVLRDPLESRREFVKVPVGHIWIVGDNLPHSTDSRHYGPLPLGLVKGKALGTVYPAVRWFDNDDNGLTIPHKAPIARGSTAP</sequence>
<evidence type="ECO:0000256" key="6">
    <source>
        <dbReference type="ARBA" id="ARBA00038445"/>
    </source>
</evidence>
<protein>
    <recommendedName>
        <fullName evidence="8">Peptidase S26 domain-containing protein</fullName>
    </recommendedName>
</protein>
<feature type="domain" description="Peptidase S26" evidence="8">
    <location>
        <begin position="105"/>
        <end position="144"/>
    </location>
</feature>
<dbReference type="eggNOG" id="KOG0171">
    <property type="taxonomic scope" value="Eukaryota"/>
</dbReference>
<evidence type="ECO:0000313" key="10">
    <source>
        <dbReference type="Proteomes" id="UP000013776"/>
    </source>
</evidence>
<comment type="similarity">
    <text evidence="6">Belongs to the peptidase S26 family. IMP1 subfamily.</text>
</comment>
<organism evidence="9 10">
    <name type="scientific">Taphrina deformans (strain PYCC 5710 / ATCC 11124 / CBS 356.35 / IMI 108563 / JCM 9778 / NBRC 8474)</name>
    <name type="common">Peach leaf curl fungus</name>
    <name type="synonym">Lalaria deformans</name>
    <dbReference type="NCBI Taxonomy" id="1097556"/>
    <lineage>
        <taxon>Eukaryota</taxon>
        <taxon>Fungi</taxon>
        <taxon>Dikarya</taxon>
        <taxon>Ascomycota</taxon>
        <taxon>Taphrinomycotina</taxon>
        <taxon>Taphrinomycetes</taxon>
        <taxon>Taphrinales</taxon>
        <taxon>Taphrinaceae</taxon>
        <taxon>Taphrina</taxon>
    </lineage>
</organism>
<dbReference type="STRING" id="1097556.R4XHE2"/>
<name>R4XHE2_TAPDE</name>
<dbReference type="Proteomes" id="UP000013776">
    <property type="component" value="Unassembled WGS sequence"/>
</dbReference>
<feature type="active site" evidence="7">
    <location>
        <position position="41"/>
    </location>
</feature>
<evidence type="ECO:0000259" key="8">
    <source>
        <dbReference type="Pfam" id="PF10502"/>
    </source>
</evidence>
<dbReference type="AlphaFoldDB" id="R4XHE2"/>
<evidence type="ECO:0000313" key="9">
    <source>
        <dbReference type="EMBL" id="CCG83948.1"/>
    </source>
</evidence>
<dbReference type="EMBL" id="CAHR02000190">
    <property type="protein sequence ID" value="CCG83948.1"/>
    <property type="molecule type" value="Genomic_DNA"/>
</dbReference>
<dbReference type="GO" id="GO:0004252">
    <property type="term" value="F:serine-type endopeptidase activity"/>
    <property type="evidence" value="ECO:0007669"/>
    <property type="project" value="InterPro"/>
</dbReference>
<dbReference type="PANTHER" id="PTHR12383">
    <property type="entry name" value="PROTEASE FAMILY S26 MITOCHONDRIAL INNER MEMBRANE PROTEASE-RELATED"/>
    <property type="match status" value="1"/>
</dbReference>
<feature type="domain" description="Peptidase S26" evidence="8">
    <location>
        <begin position="37"/>
        <end position="96"/>
    </location>
</feature>
<keyword evidence="2" id="KW-0999">Mitochondrion inner membrane</keyword>
<evidence type="ECO:0000256" key="4">
    <source>
        <dbReference type="ARBA" id="ARBA00023128"/>
    </source>
</evidence>
<dbReference type="VEuPathDB" id="FungiDB:TAPDE_004294"/>
<dbReference type="InterPro" id="IPR036286">
    <property type="entry name" value="LexA/Signal_pep-like_sf"/>
</dbReference>
<comment type="caution">
    <text evidence="9">The sequence shown here is derived from an EMBL/GenBank/DDBJ whole genome shotgun (WGS) entry which is preliminary data.</text>
</comment>
<keyword evidence="3" id="KW-0378">Hydrolase</keyword>
<dbReference type="CDD" id="cd06530">
    <property type="entry name" value="S26_SPase_I"/>
    <property type="match status" value="1"/>
</dbReference>
<dbReference type="OrthoDB" id="308440at2759"/>
<dbReference type="GO" id="GO:0006465">
    <property type="term" value="P:signal peptide processing"/>
    <property type="evidence" value="ECO:0007669"/>
    <property type="project" value="InterPro"/>
</dbReference>